<evidence type="ECO:0000313" key="2">
    <source>
        <dbReference type="Proteomes" id="UP000002640"/>
    </source>
</evidence>
<keyword evidence="2" id="KW-1185">Reference proteome</keyword>
<name>G4ZYI6_PHYSP</name>
<dbReference type="InParanoid" id="G4ZYI6"/>
<accession>G4ZYI6</accession>
<dbReference type="Proteomes" id="UP000002640">
    <property type="component" value="Unassembled WGS sequence"/>
</dbReference>
<reference evidence="1 2" key="1">
    <citation type="journal article" date="2006" name="Science">
        <title>Phytophthora genome sequences uncover evolutionary origins and mechanisms of pathogenesis.</title>
        <authorList>
            <person name="Tyler B.M."/>
            <person name="Tripathy S."/>
            <person name="Zhang X."/>
            <person name="Dehal P."/>
            <person name="Jiang R.H."/>
            <person name="Aerts A."/>
            <person name="Arredondo F.D."/>
            <person name="Baxter L."/>
            <person name="Bensasson D."/>
            <person name="Beynon J.L."/>
            <person name="Chapman J."/>
            <person name="Damasceno C.M."/>
            <person name="Dorrance A.E."/>
            <person name="Dou D."/>
            <person name="Dickerman A.W."/>
            <person name="Dubchak I.L."/>
            <person name="Garbelotto M."/>
            <person name="Gijzen M."/>
            <person name="Gordon S.G."/>
            <person name="Govers F."/>
            <person name="Grunwald N.J."/>
            <person name="Huang W."/>
            <person name="Ivors K.L."/>
            <person name="Jones R.W."/>
            <person name="Kamoun S."/>
            <person name="Krampis K."/>
            <person name="Lamour K.H."/>
            <person name="Lee M.K."/>
            <person name="McDonald W.H."/>
            <person name="Medina M."/>
            <person name="Meijer H.J."/>
            <person name="Nordberg E.K."/>
            <person name="Maclean D.J."/>
            <person name="Ospina-Giraldo M.D."/>
            <person name="Morris P.F."/>
            <person name="Phuntumart V."/>
            <person name="Putnam N.H."/>
            <person name="Rash S."/>
            <person name="Rose J.K."/>
            <person name="Sakihama Y."/>
            <person name="Salamov A.A."/>
            <person name="Savidor A."/>
            <person name="Scheuring C.F."/>
            <person name="Smith B.M."/>
            <person name="Sobral B.W."/>
            <person name="Terry A."/>
            <person name="Torto-Alalibo T.A."/>
            <person name="Win J."/>
            <person name="Xu Z."/>
            <person name="Zhang H."/>
            <person name="Grigoriev I.V."/>
            <person name="Rokhsar D.S."/>
            <person name="Boore J.L."/>
        </authorList>
    </citation>
    <scope>NUCLEOTIDE SEQUENCE [LARGE SCALE GENOMIC DNA]</scope>
    <source>
        <strain evidence="1 2">P6497</strain>
    </source>
</reference>
<dbReference type="EMBL" id="JH159157">
    <property type="protein sequence ID" value="EGZ12745.1"/>
    <property type="molecule type" value="Genomic_DNA"/>
</dbReference>
<dbReference type="KEGG" id="psoj:PHYSODRAFT_337155"/>
<dbReference type="Gene3D" id="3.10.10.10">
    <property type="entry name" value="HIV Type 1 Reverse Transcriptase, subunit A, domain 1"/>
    <property type="match status" value="1"/>
</dbReference>
<dbReference type="InterPro" id="IPR043502">
    <property type="entry name" value="DNA/RNA_pol_sf"/>
</dbReference>
<proteinExistence type="predicted"/>
<sequence length="172" mass="19204">MGNEGASALKSKPRQYPPAVRAFVRKFNSQLVELGWVYENLSSRWASSVLPVCKPGENADAYRQTCDYREDYIHYAWVLGDRLRYTRRELRERGLCGGHQDIVGEARTATCTKSGTAPTLLNVVDWYDELKTGNDTHDIRDGMHKAINAALLIPDDPITLSAGSAVPADYDL</sequence>
<gene>
    <name evidence="1" type="ORF">PHYSODRAFT_337155</name>
</gene>
<dbReference type="SUPFAM" id="SSF56672">
    <property type="entry name" value="DNA/RNA polymerases"/>
    <property type="match status" value="1"/>
</dbReference>
<dbReference type="RefSeq" id="XP_009533078.1">
    <property type="nucleotide sequence ID" value="XM_009534783.1"/>
</dbReference>
<organism evidence="1 2">
    <name type="scientific">Phytophthora sojae (strain P6497)</name>
    <name type="common">Soybean stem and root rot agent</name>
    <name type="synonym">Phytophthora megasperma f. sp. glycines</name>
    <dbReference type="NCBI Taxonomy" id="1094619"/>
    <lineage>
        <taxon>Eukaryota</taxon>
        <taxon>Sar</taxon>
        <taxon>Stramenopiles</taxon>
        <taxon>Oomycota</taxon>
        <taxon>Peronosporomycetes</taxon>
        <taxon>Peronosporales</taxon>
        <taxon>Peronosporaceae</taxon>
        <taxon>Phytophthora</taxon>
    </lineage>
</organism>
<dbReference type="GeneID" id="20647320"/>
<protein>
    <submittedName>
        <fullName evidence="1">Uncharacterized protein</fullName>
    </submittedName>
</protein>
<evidence type="ECO:0000313" key="1">
    <source>
        <dbReference type="EMBL" id="EGZ12745.1"/>
    </source>
</evidence>
<dbReference type="AlphaFoldDB" id="G4ZYI6"/>